<feature type="compositionally biased region" description="Acidic residues" evidence="1">
    <location>
        <begin position="97"/>
        <end position="108"/>
    </location>
</feature>
<sequence length="151" mass="16217">MSRFVSFCLILFSLSATGCLQGNATGPTGTVDGHLTKKGKSLSADTKVVFMNSSSGLAAFGSTKEDGAFQILDSDNNEQLPVGTYRVMIQPPADQLGGEEEPSAEEALDNPVHSKPKKNGAEFHFKYRQLSTSGLEYEIKEGPNTIDIDLE</sequence>
<dbReference type="AlphaFoldDB" id="A0A2S8FP97"/>
<reference evidence="3 4" key="1">
    <citation type="submission" date="2018-02" db="EMBL/GenBank/DDBJ databases">
        <title>Comparative genomes isolates from brazilian mangrove.</title>
        <authorList>
            <person name="Araujo J.E."/>
            <person name="Taketani R.G."/>
            <person name="Silva M.C.P."/>
            <person name="Loureco M.V."/>
            <person name="Andreote F.D."/>
        </authorList>
    </citation>
    <scope>NUCLEOTIDE SEQUENCE [LARGE SCALE GENOMIC DNA]</scope>
    <source>
        <strain evidence="3 4">NAP PRIS-MGV</strain>
    </source>
</reference>
<dbReference type="Proteomes" id="UP000239388">
    <property type="component" value="Unassembled WGS sequence"/>
</dbReference>
<organism evidence="3 4">
    <name type="scientific">Blastopirellula marina</name>
    <dbReference type="NCBI Taxonomy" id="124"/>
    <lineage>
        <taxon>Bacteria</taxon>
        <taxon>Pseudomonadati</taxon>
        <taxon>Planctomycetota</taxon>
        <taxon>Planctomycetia</taxon>
        <taxon>Pirellulales</taxon>
        <taxon>Pirellulaceae</taxon>
        <taxon>Blastopirellula</taxon>
    </lineage>
</organism>
<name>A0A2S8FP97_9BACT</name>
<comment type="caution">
    <text evidence="3">The sequence shown here is derived from an EMBL/GenBank/DDBJ whole genome shotgun (WGS) entry which is preliminary data.</text>
</comment>
<accession>A0A2S8FP97</accession>
<proteinExistence type="predicted"/>
<evidence type="ECO:0000313" key="4">
    <source>
        <dbReference type="Proteomes" id="UP000239388"/>
    </source>
</evidence>
<feature type="chain" id="PRO_5015603583" description="Carboxypeptidase regulatory-like domain-containing protein" evidence="2">
    <location>
        <begin position="19"/>
        <end position="151"/>
    </location>
</feature>
<dbReference type="PROSITE" id="PS51257">
    <property type="entry name" value="PROKAR_LIPOPROTEIN"/>
    <property type="match status" value="1"/>
</dbReference>
<evidence type="ECO:0000256" key="1">
    <source>
        <dbReference type="SAM" id="MobiDB-lite"/>
    </source>
</evidence>
<evidence type="ECO:0008006" key="5">
    <source>
        <dbReference type="Google" id="ProtNLM"/>
    </source>
</evidence>
<dbReference type="EMBL" id="PUIB01000017">
    <property type="protein sequence ID" value="PQO33830.1"/>
    <property type="molecule type" value="Genomic_DNA"/>
</dbReference>
<gene>
    <name evidence="3" type="ORF">C5Y98_16515</name>
</gene>
<protein>
    <recommendedName>
        <fullName evidence="5">Carboxypeptidase regulatory-like domain-containing protein</fullName>
    </recommendedName>
</protein>
<feature type="signal peptide" evidence="2">
    <location>
        <begin position="1"/>
        <end position="18"/>
    </location>
</feature>
<keyword evidence="2" id="KW-0732">Signal</keyword>
<feature type="region of interest" description="Disordered" evidence="1">
    <location>
        <begin position="92"/>
        <end position="121"/>
    </location>
</feature>
<evidence type="ECO:0000256" key="2">
    <source>
        <dbReference type="SAM" id="SignalP"/>
    </source>
</evidence>
<evidence type="ECO:0000313" key="3">
    <source>
        <dbReference type="EMBL" id="PQO33830.1"/>
    </source>
</evidence>